<feature type="transmembrane region" description="Helical" evidence="11">
    <location>
        <begin position="277"/>
        <end position="302"/>
    </location>
</feature>
<reference evidence="13" key="1">
    <citation type="submission" date="2019-08" db="EMBL/GenBank/DDBJ databases">
        <title>Reference gene set and small RNA set construction with multiple tissues from Davidia involucrata Baill.</title>
        <authorList>
            <person name="Yang H."/>
            <person name="Zhou C."/>
            <person name="Li G."/>
            <person name="Wang J."/>
            <person name="Gao P."/>
            <person name="Wang M."/>
            <person name="Wang R."/>
            <person name="Zhao Y."/>
        </authorList>
    </citation>
    <scope>NUCLEOTIDE SEQUENCE</scope>
    <source>
        <tissue evidence="13">Mixed with DoveR01_LX</tissue>
    </source>
</reference>
<evidence type="ECO:0000256" key="4">
    <source>
        <dbReference type="ARBA" id="ARBA00022597"/>
    </source>
</evidence>
<evidence type="ECO:0000256" key="7">
    <source>
        <dbReference type="ARBA" id="ARBA00023136"/>
    </source>
</evidence>
<comment type="subcellular location">
    <subcellularLocation>
        <location evidence="1">Membrane</location>
        <topology evidence="1">Multi-pass membrane protein</topology>
    </subcellularLocation>
</comment>
<keyword evidence="4 13" id="KW-0762">Sugar transport</keyword>
<dbReference type="InterPro" id="IPR005829">
    <property type="entry name" value="Sugar_transporter_CS"/>
</dbReference>
<evidence type="ECO:0000256" key="5">
    <source>
        <dbReference type="ARBA" id="ARBA00022692"/>
    </source>
</evidence>
<comment type="similarity">
    <text evidence="2 9">Belongs to the major facilitator superfamily. Sugar transporter (TC 2.A.1.1) family.</text>
</comment>
<dbReference type="InterPro" id="IPR020846">
    <property type="entry name" value="MFS_dom"/>
</dbReference>
<feature type="transmembrane region" description="Helical" evidence="11">
    <location>
        <begin position="77"/>
        <end position="101"/>
    </location>
</feature>
<dbReference type="FunFam" id="1.20.1250.20:FF:000043">
    <property type="entry name" value="sugar transporter ERD6-like 6"/>
    <property type="match status" value="1"/>
</dbReference>
<organism evidence="13">
    <name type="scientific">Davidia involucrata</name>
    <name type="common">Dove tree</name>
    <dbReference type="NCBI Taxonomy" id="16924"/>
    <lineage>
        <taxon>Eukaryota</taxon>
        <taxon>Viridiplantae</taxon>
        <taxon>Streptophyta</taxon>
        <taxon>Embryophyta</taxon>
        <taxon>Tracheophyta</taxon>
        <taxon>Spermatophyta</taxon>
        <taxon>Magnoliopsida</taxon>
        <taxon>eudicotyledons</taxon>
        <taxon>Gunneridae</taxon>
        <taxon>Pentapetalae</taxon>
        <taxon>asterids</taxon>
        <taxon>Cornales</taxon>
        <taxon>Nyssaceae</taxon>
        <taxon>Davidia</taxon>
    </lineage>
</organism>
<dbReference type="AlphaFoldDB" id="A0A5B7C6Z8"/>
<evidence type="ECO:0000256" key="10">
    <source>
        <dbReference type="SAM" id="Coils"/>
    </source>
</evidence>
<evidence type="ECO:0000259" key="12">
    <source>
        <dbReference type="PROSITE" id="PS50850"/>
    </source>
</evidence>
<dbReference type="EMBL" id="GHES01046380">
    <property type="protein sequence ID" value="MPA76939.1"/>
    <property type="molecule type" value="Transcribed_RNA"/>
</dbReference>
<gene>
    <name evidence="13" type="ORF">Din_046380</name>
</gene>
<feature type="transmembrane region" description="Helical" evidence="11">
    <location>
        <begin position="143"/>
        <end position="161"/>
    </location>
</feature>
<dbReference type="CDD" id="cd17358">
    <property type="entry name" value="MFS_GLUT6_8_Class3_like"/>
    <property type="match status" value="1"/>
</dbReference>
<dbReference type="PROSITE" id="PS50850">
    <property type="entry name" value="MFS"/>
    <property type="match status" value="1"/>
</dbReference>
<keyword evidence="5 11" id="KW-0812">Transmembrane</keyword>
<keyword evidence="6 11" id="KW-1133">Transmembrane helix</keyword>
<feature type="transmembrane region" description="Helical" evidence="11">
    <location>
        <begin position="173"/>
        <end position="190"/>
    </location>
</feature>
<accession>A0A5B7C6Z8</accession>
<dbReference type="InterPro" id="IPR050549">
    <property type="entry name" value="MFS_Trehalose_Transporter"/>
</dbReference>
<feature type="transmembrane region" description="Helical" evidence="11">
    <location>
        <begin position="343"/>
        <end position="365"/>
    </location>
</feature>
<dbReference type="Gene3D" id="1.20.1250.20">
    <property type="entry name" value="MFS general substrate transporter like domains"/>
    <property type="match status" value="1"/>
</dbReference>
<dbReference type="PANTHER" id="PTHR48021:SF25">
    <property type="entry name" value="SUGAR TRANSPORTER ERD6-LIKE 5"/>
    <property type="match status" value="1"/>
</dbReference>
<dbReference type="PRINTS" id="PR00171">
    <property type="entry name" value="SUGRTRNSPORT"/>
</dbReference>
<keyword evidence="7 11" id="KW-0472">Membrane</keyword>
<dbReference type="GO" id="GO:0051119">
    <property type="term" value="F:sugar transmembrane transporter activity"/>
    <property type="evidence" value="ECO:0007669"/>
    <property type="project" value="InterPro"/>
</dbReference>
<dbReference type="Pfam" id="PF00083">
    <property type="entry name" value="Sugar_tr"/>
    <property type="match status" value="1"/>
</dbReference>
<evidence type="ECO:0000256" key="9">
    <source>
        <dbReference type="RuleBase" id="RU003346"/>
    </source>
</evidence>
<feature type="transmembrane region" description="Helical" evidence="11">
    <location>
        <begin position="414"/>
        <end position="433"/>
    </location>
</feature>
<dbReference type="InterPro" id="IPR005828">
    <property type="entry name" value="MFS_sugar_transport-like"/>
</dbReference>
<evidence type="ECO:0000256" key="11">
    <source>
        <dbReference type="SAM" id="Phobius"/>
    </source>
</evidence>
<feature type="transmembrane region" description="Helical" evidence="11">
    <location>
        <begin position="45"/>
        <end position="65"/>
    </location>
</feature>
<proteinExistence type="inferred from homology"/>
<protein>
    <submittedName>
        <fullName evidence="13">Putative sugar transporter ERD6-like 5 isoform X2</fullName>
    </submittedName>
</protein>
<dbReference type="PANTHER" id="PTHR48021">
    <property type="match status" value="1"/>
</dbReference>
<name>A0A5B7C6Z8_DAVIN</name>
<evidence type="ECO:0000256" key="1">
    <source>
        <dbReference type="ARBA" id="ARBA00004141"/>
    </source>
</evidence>
<feature type="transmembrane region" description="Helical" evidence="11">
    <location>
        <begin position="314"/>
        <end position="336"/>
    </location>
</feature>
<feature type="domain" description="Major facilitator superfamily (MFS) profile" evidence="12">
    <location>
        <begin position="48"/>
        <end position="467"/>
    </location>
</feature>
<evidence type="ECO:0000256" key="3">
    <source>
        <dbReference type="ARBA" id="ARBA00022448"/>
    </source>
</evidence>
<feature type="transmembrane region" description="Helical" evidence="11">
    <location>
        <begin position="439"/>
        <end position="460"/>
    </location>
</feature>
<dbReference type="InterPro" id="IPR036259">
    <property type="entry name" value="MFS_trans_sf"/>
</dbReference>
<feature type="transmembrane region" description="Helical" evidence="11">
    <location>
        <begin position="196"/>
        <end position="217"/>
    </location>
</feature>
<dbReference type="GO" id="GO:0016020">
    <property type="term" value="C:membrane"/>
    <property type="evidence" value="ECO:0007669"/>
    <property type="project" value="UniProtKB-SubCell"/>
</dbReference>
<dbReference type="PROSITE" id="PS00216">
    <property type="entry name" value="SUGAR_TRANSPORT_1"/>
    <property type="match status" value="1"/>
</dbReference>
<evidence type="ECO:0000313" key="13">
    <source>
        <dbReference type="EMBL" id="MPA76939.1"/>
    </source>
</evidence>
<comment type="similarity">
    <text evidence="8">Belongs to the major facilitator superfamily. Phosphate:H(+) symporter (TC 2.A.1.9) family.</text>
</comment>
<evidence type="ECO:0000256" key="6">
    <source>
        <dbReference type="ARBA" id="ARBA00022989"/>
    </source>
</evidence>
<sequence length="480" mass="51680">MERESMESLITRSPLIEENPKINGICRRQGGGDAASGSASITATLILSIFVASVGSFAFGCATGYSSPAESGIMNDLGLSIAEYSVFGSIITIGGILGAIVSGKLADLVGRRGAMWFLEVFFIMGWLAIVFAKGAWLLDIGRLSLGFGIGIHGYVVPVYIAEIAPKNIRGGCTAANMLMVCLAGSLMFLVGNVVNWRTLAVIGIIPCLVQVVGLFFIPESPRWLAKIGREKEFEANLQRLRGKNADISQEVTEIKDYTEMLQQLSESKFLDLFNRKYARLLIIGVGLMLLVQFGGTSGIQYYASSIFKAAGCRASVGTTAMAIIQIPFSVSSLFLLDKFGRRPVLMFSAAGACLGSFLAGLAFLLQDLHQQKEVTAVMVLSGILVYSASFSIGMGGTPWIIMSEIFPLNIKGSAGSLVNLTNWLGSWIVTYAFNFLFEWSSAGVFFIFASICSSIILFVAKLVPETKGRTLEEIQASMIH</sequence>
<evidence type="ECO:0000256" key="8">
    <source>
        <dbReference type="ARBA" id="ARBA00044504"/>
    </source>
</evidence>
<dbReference type="InterPro" id="IPR003663">
    <property type="entry name" value="Sugar/inositol_transpt"/>
</dbReference>
<feature type="coiled-coil region" evidence="10">
    <location>
        <begin position="230"/>
        <end position="267"/>
    </location>
</feature>
<feature type="transmembrane region" description="Helical" evidence="11">
    <location>
        <begin position="113"/>
        <end position="137"/>
    </location>
</feature>
<evidence type="ECO:0000256" key="2">
    <source>
        <dbReference type="ARBA" id="ARBA00010992"/>
    </source>
</evidence>
<feature type="transmembrane region" description="Helical" evidence="11">
    <location>
        <begin position="377"/>
        <end position="402"/>
    </location>
</feature>
<dbReference type="NCBIfam" id="TIGR00879">
    <property type="entry name" value="SP"/>
    <property type="match status" value="1"/>
</dbReference>
<dbReference type="SUPFAM" id="SSF103473">
    <property type="entry name" value="MFS general substrate transporter"/>
    <property type="match status" value="1"/>
</dbReference>
<keyword evidence="10" id="KW-0175">Coiled coil</keyword>
<keyword evidence="3 9" id="KW-0813">Transport</keyword>
<dbReference type="InterPro" id="IPR044775">
    <property type="entry name" value="MFS_ERD6/Tret1-like"/>
</dbReference>